<comment type="caution">
    <text evidence="2">The sequence shown here is derived from an EMBL/GenBank/DDBJ whole genome shotgun (WGS) entry which is preliminary data.</text>
</comment>
<proteinExistence type="predicted"/>
<feature type="coiled-coil region" evidence="1">
    <location>
        <begin position="40"/>
        <end position="156"/>
    </location>
</feature>
<protein>
    <submittedName>
        <fullName evidence="2">Uncharacterized protein</fullName>
    </submittedName>
</protein>
<reference evidence="2 3" key="1">
    <citation type="submission" date="2017-04" db="EMBL/GenBank/DDBJ databases">
        <authorList>
            <person name="Varghese N."/>
            <person name="Submissions S."/>
        </authorList>
    </citation>
    <scope>NUCLEOTIDE SEQUENCE [LARGE SCALE GENOMIC DNA]</scope>
    <source>
        <strain evidence="2 3">J12</strain>
    </source>
</reference>
<sequence length="354" mass="41390">MLRRMALQLGNDRFETFALDQRRTGYRNYAGRTGQPFRREREELRLFEDLNARMAELKEKGRNQEKWQQRLKNLKQELTGLQEERNRWQKKLAAEEEDVRKLSSMSVSNLLATLLGNKAEKLDREQQEVLEAKMRYDAAEAAVRDMERQIVEIERKLLELGSWKNEYERVFQAKERKILEEDGELRELAEREAVLTVQLKEVDEALQAGRSALHDLNAAEEDLRSAKNWGTYDMLGGGMLSTHIKHSRIDEAMDHVTAARQSLRVYQRELSDVGASISMDLEIGGLLKFADYFFDDIFSDWMVQGRINNGLNRVRNQISAVSEVQRQLETAKRKLETERAEVHRKYVQVVEHYA</sequence>
<evidence type="ECO:0000313" key="2">
    <source>
        <dbReference type="EMBL" id="SMF27560.1"/>
    </source>
</evidence>
<evidence type="ECO:0000256" key="1">
    <source>
        <dbReference type="SAM" id="Coils"/>
    </source>
</evidence>
<keyword evidence="3" id="KW-1185">Reference proteome</keyword>
<organism evidence="2 3">
    <name type="scientific">Paenibacillus barengoltzii J12</name>
    <dbReference type="NCBI Taxonomy" id="935846"/>
    <lineage>
        <taxon>Bacteria</taxon>
        <taxon>Bacillati</taxon>
        <taxon>Bacillota</taxon>
        <taxon>Bacilli</taxon>
        <taxon>Bacillales</taxon>
        <taxon>Paenibacillaceae</taxon>
        <taxon>Paenibacillus</taxon>
    </lineage>
</organism>
<keyword evidence="1" id="KW-0175">Coiled coil</keyword>
<evidence type="ECO:0000313" key="3">
    <source>
        <dbReference type="Proteomes" id="UP000192939"/>
    </source>
</evidence>
<accession>A0ABY1LXL8</accession>
<dbReference type="EMBL" id="FXAE01000020">
    <property type="protein sequence ID" value="SMF27560.1"/>
    <property type="molecule type" value="Genomic_DNA"/>
</dbReference>
<gene>
    <name evidence="2" type="ORF">SAMN02744124_02213</name>
</gene>
<name>A0ABY1LXL8_9BACL</name>
<dbReference type="Proteomes" id="UP000192939">
    <property type="component" value="Unassembled WGS sequence"/>
</dbReference>
<feature type="coiled-coil region" evidence="1">
    <location>
        <begin position="314"/>
        <end position="345"/>
    </location>
</feature>